<proteinExistence type="predicted"/>
<keyword evidence="3" id="KW-0479">Metal-binding</keyword>
<dbReference type="Gene3D" id="1.10.150.20">
    <property type="entry name" value="5' to 3' exonuclease, C-terminal subdomain"/>
    <property type="match status" value="1"/>
</dbReference>
<evidence type="ECO:0000256" key="6">
    <source>
        <dbReference type="ARBA" id="ARBA00022833"/>
    </source>
</evidence>
<feature type="region of interest" description="Disordered" evidence="10">
    <location>
        <begin position="500"/>
        <end position="539"/>
    </location>
</feature>
<keyword evidence="5" id="KW-0863">Zinc-finger</keyword>
<dbReference type="InterPro" id="IPR036775">
    <property type="entry name" value="DNA_pol_Y-fam_lit_finger_sf"/>
</dbReference>
<dbReference type="Gene3D" id="3.30.70.270">
    <property type="match status" value="1"/>
</dbReference>
<feature type="domain" description="UBZ3-type" evidence="12">
    <location>
        <begin position="544"/>
        <end position="578"/>
    </location>
</feature>
<dbReference type="GO" id="GO:0005634">
    <property type="term" value="C:nucleus"/>
    <property type="evidence" value="ECO:0007669"/>
    <property type="project" value="UniProtKB-SubCell"/>
</dbReference>
<keyword evidence="8" id="KW-0539">Nucleus</keyword>
<reference evidence="15" key="1">
    <citation type="submission" date="2016-06" db="UniProtKB">
        <authorList>
            <consortium name="WormBaseParasite"/>
        </authorList>
    </citation>
    <scope>IDENTIFICATION</scope>
</reference>
<evidence type="ECO:0000256" key="5">
    <source>
        <dbReference type="ARBA" id="ARBA00022771"/>
    </source>
</evidence>
<dbReference type="InterPro" id="IPR043502">
    <property type="entry name" value="DNA/RNA_pol_sf"/>
</dbReference>
<gene>
    <name evidence="13" type="ORF">SSLN_LOCUS9276</name>
</gene>
<evidence type="ECO:0000256" key="7">
    <source>
        <dbReference type="ARBA" id="ARBA00023204"/>
    </source>
</evidence>
<feature type="domain" description="UmuC" evidence="11">
    <location>
        <begin position="85"/>
        <end position="146"/>
    </location>
</feature>
<dbReference type="GO" id="GO:0035861">
    <property type="term" value="C:site of double-strand break"/>
    <property type="evidence" value="ECO:0007669"/>
    <property type="project" value="TreeGrafter"/>
</dbReference>
<dbReference type="STRING" id="70667.A0A183SYH8"/>
<evidence type="ECO:0000256" key="1">
    <source>
        <dbReference type="ARBA" id="ARBA00004123"/>
    </source>
</evidence>
<evidence type="ECO:0000259" key="12">
    <source>
        <dbReference type="PROSITE" id="PS51907"/>
    </source>
</evidence>
<evidence type="ECO:0000313" key="15">
    <source>
        <dbReference type="WBParaSite" id="SSLN_0000962601-mRNA-1"/>
    </source>
</evidence>
<dbReference type="SUPFAM" id="SSF100879">
    <property type="entry name" value="Lesion bypass DNA polymerase (Y-family), little finger domain"/>
    <property type="match status" value="1"/>
</dbReference>
<comment type="subcellular location">
    <subcellularLocation>
        <location evidence="1">Nucleus</location>
    </subcellularLocation>
</comment>
<keyword evidence="2" id="KW-0808">Transferase</keyword>
<dbReference type="Pfam" id="PF00817">
    <property type="entry name" value="IMS"/>
    <property type="match status" value="1"/>
</dbReference>
<dbReference type="GO" id="GO:0009314">
    <property type="term" value="P:response to radiation"/>
    <property type="evidence" value="ECO:0007669"/>
    <property type="project" value="TreeGrafter"/>
</dbReference>
<accession>A0A183SYH8</accession>
<feature type="region of interest" description="Disordered" evidence="10">
    <location>
        <begin position="582"/>
        <end position="631"/>
    </location>
</feature>
<dbReference type="PROSITE" id="PS51907">
    <property type="entry name" value="ZF_UBZ3"/>
    <property type="match status" value="1"/>
</dbReference>
<evidence type="ECO:0000256" key="8">
    <source>
        <dbReference type="ARBA" id="ARBA00023242"/>
    </source>
</evidence>
<dbReference type="PANTHER" id="PTHR45873">
    <property type="entry name" value="DNA POLYMERASE ETA"/>
    <property type="match status" value="1"/>
</dbReference>
<evidence type="ECO:0000256" key="3">
    <source>
        <dbReference type="ARBA" id="ARBA00022723"/>
    </source>
</evidence>
<keyword evidence="4" id="KW-0227">DNA damage</keyword>
<evidence type="ECO:0000256" key="4">
    <source>
        <dbReference type="ARBA" id="ARBA00022763"/>
    </source>
</evidence>
<protein>
    <recommendedName>
        <fullName evidence="9">DNA polymerase eta</fullName>
    </recommendedName>
</protein>
<dbReference type="GO" id="GO:0008270">
    <property type="term" value="F:zinc ion binding"/>
    <property type="evidence" value="ECO:0007669"/>
    <property type="project" value="UniProtKB-KW"/>
</dbReference>
<evidence type="ECO:0000256" key="10">
    <source>
        <dbReference type="SAM" id="MobiDB-lite"/>
    </source>
</evidence>
<dbReference type="InterPro" id="IPR001126">
    <property type="entry name" value="UmuC"/>
</dbReference>
<dbReference type="WBParaSite" id="SSLN_0000962601-mRNA-1">
    <property type="protein sequence ID" value="SSLN_0000962601-mRNA-1"/>
    <property type="gene ID" value="SSLN_0000962601"/>
</dbReference>
<keyword evidence="6" id="KW-0862">Zinc</keyword>
<feature type="compositionally biased region" description="Basic and acidic residues" evidence="10">
    <location>
        <begin position="515"/>
        <end position="530"/>
    </location>
</feature>
<evidence type="ECO:0000256" key="9">
    <source>
        <dbReference type="ARBA" id="ARBA00044975"/>
    </source>
</evidence>
<organism evidence="15">
    <name type="scientific">Schistocephalus solidus</name>
    <name type="common">Tapeworm</name>
    <dbReference type="NCBI Taxonomy" id="70667"/>
    <lineage>
        <taxon>Eukaryota</taxon>
        <taxon>Metazoa</taxon>
        <taxon>Spiralia</taxon>
        <taxon>Lophotrochozoa</taxon>
        <taxon>Platyhelminthes</taxon>
        <taxon>Cestoda</taxon>
        <taxon>Eucestoda</taxon>
        <taxon>Diphyllobothriidea</taxon>
        <taxon>Diphyllobothriidae</taxon>
        <taxon>Schistocephalus</taxon>
    </lineage>
</organism>
<dbReference type="FunFam" id="1.10.150.20:FF:000014">
    <property type="entry name" value="Polymerase (DNA directed), eta"/>
    <property type="match status" value="1"/>
</dbReference>
<sequence length="631" mass="69948">MDRIVLLIDMDCFYVQVEQKDQPDTIGKPCAVFQYSSTAASDLTDRLLKEAPPLAPCLDSLPRRMDTLNCLTDGDKLKTALQLAQTIKDAILRDTSYQCSIGVASNRMLAKIACSLNKPNKITVVPSESAQHLLNYTPIKKVPNLGGKLGNDVSSRFDLKFFGALSEIPHDALVEEYGEKTGSWLYDLCRGVDRQPVSVRTLVQSIACSKNFYGKSALTQTSDVQKWLVSLAGELVERVAVDRGEHGRLPTSLTLHVHCGRRDKGVSQPNVASQPPAFSRALKPLVLASIKGSTEQAKDETTQAVVAEKIAKLAFTAIQSVLHGSDDKTWLCFLFLYRSPPIVNLGLTAGKFRSDSALNCGNLQELLLTQANKRHTQATREEGDSDTREENEIVPTTKRASFFRQFIQVPTSCADKKSMNSVHAVPSLVRAQPTSSPPIVDSNSNLTKSFFRRFINSSEAASIPGTEEDGRPLTDAAPCANKSECLPEGDRYSIRRFVMEDRESSRTQSQTQPIEIHRKDREKVVHEDATHTSGDTDSTHSYVDLENTIICEECGARVLIHLMSEHTDFHVAHRIQQEWNREEQVSTARTARPSERTPLPSRGIRGGRGTKRRPSAKQPVNVTLDRFFSKS</sequence>
<dbReference type="GO" id="GO:0042276">
    <property type="term" value="P:error-prone translesion synthesis"/>
    <property type="evidence" value="ECO:0007669"/>
    <property type="project" value="TreeGrafter"/>
</dbReference>
<dbReference type="PIRSF" id="PIRSF036603">
    <property type="entry name" value="DPol_eta"/>
    <property type="match status" value="1"/>
</dbReference>
<dbReference type="GO" id="GO:0005657">
    <property type="term" value="C:replication fork"/>
    <property type="evidence" value="ECO:0007669"/>
    <property type="project" value="TreeGrafter"/>
</dbReference>
<dbReference type="SUPFAM" id="SSF56672">
    <property type="entry name" value="DNA/RNA polymerases"/>
    <property type="match status" value="1"/>
</dbReference>
<dbReference type="InterPro" id="IPR052230">
    <property type="entry name" value="DNA_polymerase_eta"/>
</dbReference>
<dbReference type="PANTHER" id="PTHR45873:SF1">
    <property type="entry name" value="DNA POLYMERASE ETA"/>
    <property type="match status" value="1"/>
</dbReference>
<dbReference type="Gene3D" id="3.30.1490.100">
    <property type="entry name" value="DNA polymerase, Y-family, little finger domain"/>
    <property type="match status" value="1"/>
</dbReference>
<dbReference type="Proteomes" id="UP000275846">
    <property type="component" value="Unassembled WGS sequence"/>
</dbReference>
<dbReference type="AlphaFoldDB" id="A0A183SYH8"/>
<keyword evidence="7" id="KW-0234">DNA repair</keyword>
<dbReference type="InterPro" id="IPR017961">
    <property type="entry name" value="DNA_pol_Y-fam_little_finger"/>
</dbReference>
<feature type="region of interest" description="Disordered" evidence="10">
    <location>
        <begin position="461"/>
        <end position="482"/>
    </location>
</feature>
<dbReference type="PROSITE" id="PS50173">
    <property type="entry name" value="UMUC"/>
    <property type="match status" value="2"/>
</dbReference>
<reference evidence="13 14" key="2">
    <citation type="submission" date="2018-11" db="EMBL/GenBank/DDBJ databases">
        <authorList>
            <consortium name="Pathogen Informatics"/>
        </authorList>
    </citation>
    <scope>NUCLEOTIDE SEQUENCE [LARGE SCALE GENOMIC DNA]</scope>
    <source>
        <strain evidence="13 14">NST_G2</strain>
    </source>
</reference>
<evidence type="ECO:0000256" key="2">
    <source>
        <dbReference type="ARBA" id="ARBA00022679"/>
    </source>
</evidence>
<dbReference type="GO" id="GO:0003684">
    <property type="term" value="F:damaged DNA binding"/>
    <property type="evidence" value="ECO:0007669"/>
    <property type="project" value="InterPro"/>
</dbReference>
<dbReference type="InterPro" id="IPR041298">
    <property type="entry name" value="UBZ3"/>
</dbReference>
<dbReference type="Pfam" id="PF21704">
    <property type="entry name" value="POLH-Rev1_HhH"/>
    <property type="match status" value="1"/>
</dbReference>
<keyword evidence="14" id="KW-1185">Reference proteome</keyword>
<dbReference type="EMBL" id="UYSU01035148">
    <property type="protein sequence ID" value="VDL95661.1"/>
    <property type="molecule type" value="Genomic_DNA"/>
</dbReference>
<dbReference type="InterPro" id="IPR043128">
    <property type="entry name" value="Rev_trsase/Diguanyl_cyclase"/>
</dbReference>
<dbReference type="OrthoDB" id="5723at2759"/>
<name>A0A183SYH8_SCHSO</name>
<evidence type="ECO:0000313" key="13">
    <source>
        <dbReference type="EMBL" id="VDL95661.1"/>
    </source>
</evidence>
<dbReference type="GO" id="GO:0006281">
    <property type="term" value="P:DNA repair"/>
    <property type="evidence" value="ECO:0007669"/>
    <property type="project" value="UniProtKB-KW"/>
</dbReference>
<dbReference type="Pfam" id="PF11799">
    <property type="entry name" value="IMS_C"/>
    <property type="match status" value="1"/>
</dbReference>
<dbReference type="GO" id="GO:0003887">
    <property type="term" value="F:DNA-directed DNA polymerase activity"/>
    <property type="evidence" value="ECO:0007669"/>
    <property type="project" value="TreeGrafter"/>
</dbReference>
<evidence type="ECO:0000313" key="14">
    <source>
        <dbReference type="Proteomes" id="UP000275846"/>
    </source>
</evidence>
<feature type="domain" description="UmuC" evidence="11">
    <location>
        <begin position="5"/>
        <end position="44"/>
    </location>
</feature>
<dbReference type="Pfam" id="PF18439">
    <property type="entry name" value="zf_UBZ"/>
    <property type="match status" value="1"/>
</dbReference>
<evidence type="ECO:0000259" key="11">
    <source>
        <dbReference type="PROSITE" id="PS50173"/>
    </source>
</evidence>